<reference evidence="3 4" key="1">
    <citation type="submission" date="2011-08" db="EMBL/GenBank/DDBJ databases">
        <title>The Genome Sequence of Plasmodium vivax India VII.</title>
        <authorList>
            <consortium name="The Broad Institute Genome Sequencing Platform"/>
            <consortium name="The Broad Institute Genome Sequencing Center for Infectious Disease"/>
            <person name="Neafsey D."/>
            <person name="Carlton J."/>
            <person name="Barnwell J."/>
            <person name="Collins W."/>
            <person name="Escalante A."/>
            <person name="Mullikin J."/>
            <person name="Saul A."/>
            <person name="Guigo R."/>
            <person name="Camara F."/>
            <person name="Young S.K."/>
            <person name="Zeng Q."/>
            <person name="Gargeya S."/>
            <person name="Fitzgerald M."/>
            <person name="Haas B."/>
            <person name="Abouelleil A."/>
            <person name="Alvarado L."/>
            <person name="Arachchi H.M."/>
            <person name="Berlin A."/>
            <person name="Brown A."/>
            <person name="Chapman S.B."/>
            <person name="Chen Z."/>
            <person name="Dunbar C."/>
            <person name="Freedman E."/>
            <person name="Gearin G."/>
            <person name="Gellesch M."/>
            <person name="Goldberg J."/>
            <person name="Griggs A."/>
            <person name="Gujja S."/>
            <person name="Heiman D."/>
            <person name="Howarth C."/>
            <person name="Larson L."/>
            <person name="Lui A."/>
            <person name="MacDonald P.J.P."/>
            <person name="Montmayeur A."/>
            <person name="Murphy C."/>
            <person name="Neiman D."/>
            <person name="Pearson M."/>
            <person name="Priest M."/>
            <person name="Roberts A."/>
            <person name="Saif S."/>
            <person name="Shea T."/>
            <person name="Shenoy N."/>
            <person name="Sisk P."/>
            <person name="Stolte C."/>
            <person name="Sykes S."/>
            <person name="Wortman J."/>
            <person name="Nusbaum C."/>
            <person name="Birren B."/>
        </authorList>
    </citation>
    <scope>NUCLEOTIDE SEQUENCE [LARGE SCALE GENOMIC DNA]</scope>
    <source>
        <strain evidence="3 4">India VII</strain>
    </source>
</reference>
<dbReference type="Proteomes" id="UP000053562">
    <property type="component" value="Unassembled WGS sequence"/>
</dbReference>
<protein>
    <recommendedName>
        <fullName evidence="5">Variable surface protein Vir18</fullName>
    </recommendedName>
</protein>
<feature type="compositionally biased region" description="Polar residues" evidence="1">
    <location>
        <begin position="216"/>
        <end position="237"/>
    </location>
</feature>
<keyword evidence="2" id="KW-1133">Transmembrane helix</keyword>
<name>A0A0J9S3L0_PLAVI</name>
<organism evidence="3 4">
    <name type="scientific">Plasmodium vivax India VII</name>
    <dbReference type="NCBI Taxonomy" id="1077284"/>
    <lineage>
        <taxon>Eukaryota</taxon>
        <taxon>Sar</taxon>
        <taxon>Alveolata</taxon>
        <taxon>Apicomplexa</taxon>
        <taxon>Aconoidasida</taxon>
        <taxon>Haemosporida</taxon>
        <taxon>Plasmodiidae</taxon>
        <taxon>Plasmodium</taxon>
        <taxon>Plasmodium (Plasmodium)</taxon>
    </lineage>
</organism>
<feature type="region of interest" description="Disordered" evidence="1">
    <location>
        <begin position="134"/>
        <end position="168"/>
    </location>
</feature>
<evidence type="ECO:0000313" key="4">
    <source>
        <dbReference type="Proteomes" id="UP000053562"/>
    </source>
</evidence>
<dbReference type="AlphaFoldDB" id="A0A0J9S3L0"/>
<dbReference type="EMBL" id="KQ234408">
    <property type="protein sequence ID" value="KMZ77370.1"/>
    <property type="molecule type" value="Genomic_DNA"/>
</dbReference>
<keyword evidence="2" id="KW-0812">Transmembrane</keyword>
<sequence length="496" mass="54635">MSGLYGRIYSNYFRSQDGSCLNKYYKFKNDIEQRIDAFNKISNRIVQTEWDKLNSYIIQKDKELKECYRNGHVKVKLTDVNEINNFRNRCNRNRTCKNRATPATPLPIIKHTAQRTCNKGEKCKKETAVTDDVKLQSRLVPGDTDSKSSERKDPHEQGQMQVDVQKSRQEIVVPQPQTITMPSGSSDGTHDKASQEIVNNHSITSVVVGTQERPLNASSPSGISELDSSPGNPSSKCVSGKDPVLTCISTGEFIDTKDIQNNQYSGNPLNTNLPGSQDSVSEIVAEGTGDNKDIIRLTGHNLFPNESALGSVQRSGDDPLITGTDGRRTSTVVSDRENSVSELSSASLASAPSIDAGNNGVTDFVISNDYKAHADESKSVKVYHDHPPDSERSCIEPHCSAEKVGKLTDDTLDIYGKVISAIKDNPQIIKTSMPIGIAMLLGLLLKFTPLWRVLTKKNRKKGAGINEELNSVLQEPSVMDDERSIPFSYGAFEYSS</sequence>
<evidence type="ECO:0000256" key="1">
    <source>
        <dbReference type="SAM" id="MobiDB-lite"/>
    </source>
</evidence>
<evidence type="ECO:0000313" key="3">
    <source>
        <dbReference type="EMBL" id="KMZ77370.1"/>
    </source>
</evidence>
<accession>A0A0J9S3L0</accession>
<keyword evidence="2" id="KW-0472">Membrane</keyword>
<evidence type="ECO:0008006" key="5">
    <source>
        <dbReference type="Google" id="ProtNLM"/>
    </source>
</evidence>
<feature type="compositionally biased region" description="Basic and acidic residues" evidence="1">
    <location>
        <begin position="144"/>
        <end position="156"/>
    </location>
</feature>
<feature type="region of interest" description="Disordered" evidence="1">
    <location>
        <begin position="209"/>
        <end position="239"/>
    </location>
</feature>
<feature type="transmembrane region" description="Helical" evidence="2">
    <location>
        <begin position="433"/>
        <end position="451"/>
    </location>
</feature>
<proteinExistence type="predicted"/>
<evidence type="ECO:0000256" key="2">
    <source>
        <dbReference type="SAM" id="Phobius"/>
    </source>
</evidence>
<gene>
    <name evidence="3" type="ORF">PVIIG_05765</name>
</gene>
<feature type="region of interest" description="Disordered" evidence="1">
    <location>
        <begin position="308"/>
        <end position="338"/>
    </location>
</feature>